<dbReference type="Pfam" id="PF10936">
    <property type="entry name" value="DUF2617"/>
    <property type="match status" value="1"/>
</dbReference>
<protein>
    <submittedName>
        <fullName evidence="1">Protein of uncharacterized function DUF2617</fullName>
    </submittedName>
</protein>
<organism evidence="1 2">
    <name type="scientific">Rhodococcus gordoniae</name>
    <dbReference type="NCBI Taxonomy" id="223392"/>
    <lineage>
        <taxon>Bacteria</taxon>
        <taxon>Bacillati</taxon>
        <taxon>Actinomycetota</taxon>
        <taxon>Actinomycetes</taxon>
        <taxon>Mycobacteriales</taxon>
        <taxon>Nocardiaceae</taxon>
        <taxon>Rhodococcus</taxon>
    </lineage>
</organism>
<dbReference type="InterPro" id="IPR024486">
    <property type="entry name" value="DUF2617"/>
</dbReference>
<dbReference type="AlphaFoldDB" id="A0A379LWV8"/>
<dbReference type="EMBL" id="UGVI01000001">
    <property type="protein sequence ID" value="SUE14519.1"/>
    <property type="molecule type" value="Genomic_DNA"/>
</dbReference>
<proteinExistence type="predicted"/>
<name>A0A379LWV8_9NOCA</name>
<accession>A0A379LWV8</accession>
<dbReference type="Proteomes" id="UP000254569">
    <property type="component" value="Unassembled WGS sequence"/>
</dbReference>
<dbReference type="RefSeq" id="WP_064064116.1">
    <property type="nucleotide sequence ID" value="NZ_LPZN01000028.1"/>
</dbReference>
<keyword evidence="2" id="KW-1185">Reference proteome</keyword>
<gene>
    <name evidence="1" type="ORF">NCTC13296_01362</name>
</gene>
<evidence type="ECO:0000313" key="1">
    <source>
        <dbReference type="EMBL" id="SUE14519.1"/>
    </source>
</evidence>
<dbReference type="OrthoDB" id="4462506at2"/>
<reference evidence="1 2" key="1">
    <citation type="submission" date="2018-06" db="EMBL/GenBank/DDBJ databases">
        <authorList>
            <consortium name="Pathogen Informatics"/>
            <person name="Doyle S."/>
        </authorList>
    </citation>
    <scope>NUCLEOTIDE SEQUENCE [LARGE SCALE GENOMIC DNA]</scope>
    <source>
        <strain evidence="1 2">NCTC13296</strain>
    </source>
</reference>
<sequence length="168" mass="18010">MSTHILDIVPRDVSASALGLVLDAPAPPPLVSARLTDSAAGILTLGVLGASHVVTAQSGRRTLTEQVSCDAVEAGGHPLPERHDRDGYLFRSRTATVQRAELAQRANRLRATARSAPGWLCAAFPGDDDALTVLSGTADAGEWHWRTWHLYPSVDTGVIVETESRWRP</sequence>
<evidence type="ECO:0000313" key="2">
    <source>
        <dbReference type="Proteomes" id="UP000254569"/>
    </source>
</evidence>